<dbReference type="OrthoDB" id="2417337at2"/>
<evidence type="ECO:0000313" key="2">
    <source>
        <dbReference type="Proteomes" id="UP000252254"/>
    </source>
</evidence>
<dbReference type="RefSeq" id="WP_113867440.1">
    <property type="nucleotide sequence ID" value="NZ_BAABQN010000002.1"/>
</dbReference>
<gene>
    <name evidence="1" type="ORF">DES48_102388</name>
</gene>
<organism evidence="1 2">
    <name type="scientific">Paraliobacillus ryukyuensis</name>
    <dbReference type="NCBI Taxonomy" id="200904"/>
    <lineage>
        <taxon>Bacteria</taxon>
        <taxon>Bacillati</taxon>
        <taxon>Bacillota</taxon>
        <taxon>Bacilli</taxon>
        <taxon>Bacillales</taxon>
        <taxon>Bacillaceae</taxon>
        <taxon>Paraliobacillus</taxon>
    </lineage>
</organism>
<dbReference type="GO" id="GO:0030420">
    <property type="term" value="P:establishment of competence for transformation"/>
    <property type="evidence" value="ECO:0007669"/>
    <property type="project" value="InterPro"/>
</dbReference>
<sequence>MGHIKQNYSNTICKHYIVSNNTLAIVPVRAINFDAIAYEKERTIQVRQTPLQIIKASCIHHGATYEGRRRASCHLLGLVQKVPIVMNERPLIYSFPSQSAHNFSASWVFAKHILHITAHPNKAIQQTIITFHNKQQLFLNESTYAPTNKAMYL</sequence>
<dbReference type="InterPro" id="IPR010461">
    <property type="entry name" value="ComK"/>
</dbReference>
<name>A0A366EE77_9BACI</name>
<protein>
    <submittedName>
        <fullName evidence="1">Competence protein ComK</fullName>
    </submittedName>
</protein>
<dbReference type="AlphaFoldDB" id="A0A366EE77"/>
<dbReference type="EMBL" id="QNRI01000002">
    <property type="protein sequence ID" value="RBP00623.1"/>
    <property type="molecule type" value="Genomic_DNA"/>
</dbReference>
<evidence type="ECO:0000313" key="1">
    <source>
        <dbReference type="EMBL" id="RBP00623.1"/>
    </source>
</evidence>
<dbReference type="Pfam" id="PF06338">
    <property type="entry name" value="ComK"/>
    <property type="match status" value="1"/>
</dbReference>
<reference evidence="1 2" key="1">
    <citation type="submission" date="2018-06" db="EMBL/GenBank/DDBJ databases">
        <title>Genomic Encyclopedia of Type Strains, Phase IV (KMG-IV): sequencing the most valuable type-strain genomes for metagenomic binning, comparative biology and taxonomic classification.</title>
        <authorList>
            <person name="Goeker M."/>
        </authorList>
    </citation>
    <scope>NUCLEOTIDE SEQUENCE [LARGE SCALE GENOMIC DNA]</scope>
    <source>
        <strain evidence="1 2">DSM 15140</strain>
    </source>
</reference>
<keyword evidence="2" id="KW-1185">Reference proteome</keyword>
<proteinExistence type="predicted"/>
<accession>A0A366EE77</accession>
<dbReference type="Proteomes" id="UP000252254">
    <property type="component" value="Unassembled WGS sequence"/>
</dbReference>
<comment type="caution">
    <text evidence="1">The sequence shown here is derived from an EMBL/GenBank/DDBJ whole genome shotgun (WGS) entry which is preliminary data.</text>
</comment>